<evidence type="ECO:0000313" key="1">
    <source>
        <dbReference type="EMBL" id="SDX47749.1"/>
    </source>
</evidence>
<evidence type="ECO:0000313" key="2">
    <source>
        <dbReference type="Proteomes" id="UP000198672"/>
    </source>
</evidence>
<name>A0A1H3C2L9_ALLWA</name>
<keyword evidence="2" id="KW-1185">Reference proteome</keyword>
<dbReference type="RefSeq" id="WP_091332030.1">
    <property type="nucleotide sequence ID" value="NZ_FNOW01000004.1"/>
</dbReference>
<protein>
    <recommendedName>
        <fullName evidence="3">CopG family transcriptional regulator</fullName>
    </recommendedName>
</protein>
<reference evidence="2" key="1">
    <citation type="submission" date="2016-10" db="EMBL/GenBank/DDBJ databases">
        <authorList>
            <person name="Varghese N."/>
            <person name="Submissions S."/>
        </authorList>
    </citation>
    <scope>NUCLEOTIDE SEQUENCE [LARGE SCALE GENOMIC DNA]</scope>
    <source>
        <strain evidence="2">DSM 173</strain>
    </source>
</reference>
<dbReference type="OrthoDB" id="5571843at2"/>
<accession>A0A1H3C2L9</accession>
<evidence type="ECO:0008006" key="3">
    <source>
        <dbReference type="Google" id="ProtNLM"/>
    </source>
</evidence>
<dbReference type="STRING" id="61595.SAMN05421644_10484"/>
<dbReference type="AlphaFoldDB" id="A0A1H3C2L9"/>
<organism evidence="1 2">
    <name type="scientific">Allochromatium warmingii</name>
    <name type="common">Chromatium warmingii</name>
    <dbReference type="NCBI Taxonomy" id="61595"/>
    <lineage>
        <taxon>Bacteria</taxon>
        <taxon>Pseudomonadati</taxon>
        <taxon>Pseudomonadota</taxon>
        <taxon>Gammaproteobacteria</taxon>
        <taxon>Chromatiales</taxon>
        <taxon>Chromatiaceae</taxon>
        <taxon>Allochromatium</taxon>
    </lineage>
</organism>
<gene>
    <name evidence="1" type="ORF">SAMN05421644_10484</name>
</gene>
<sequence length="65" mass="7433">MTTLIQTEIPDHLARQAQSMVERGWATDVNAIVIESLRRYLESHQEALTESLIRDDVDWGLHGTD</sequence>
<dbReference type="Proteomes" id="UP000198672">
    <property type="component" value="Unassembled WGS sequence"/>
</dbReference>
<proteinExistence type="predicted"/>
<dbReference type="EMBL" id="FNOW01000004">
    <property type="protein sequence ID" value="SDX47749.1"/>
    <property type="molecule type" value="Genomic_DNA"/>
</dbReference>